<dbReference type="RefSeq" id="XP_011396147.1">
    <property type="nucleotide sequence ID" value="XM_011397845.1"/>
</dbReference>
<dbReference type="GeneID" id="23614859"/>
<proteinExistence type="predicted"/>
<reference evidence="1 2" key="1">
    <citation type="journal article" date="2014" name="BMC Genomics">
        <title>Oil accumulation mechanisms of the oleaginous microalga Chlorella protothecoides revealed through its genome, transcriptomes, and proteomes.</title>
        <authorList>
            <person name="Gao C."/>
            <person name="Wang Y."/>
            <person name="Shen Y."/>
            <person name="Yan D."/>
            <person name="He X."/>
            <person name="Dai J."/>
            <person name="Wu Q."/>
        </authorList>
    </citation>
    <scope>NUCLEOTIDE SEQUENCE [LARGE SCALE GENOMIC DNA]</scope>
    <source>
        <strain evidence="1 2">0710</strain>
    </source>
</reference>
<sequence>MEYWERAGVAAVDAGTPAEALNLLQKAQDVAEVLDRYFATHTRSRCMAAMGWGAGITREGTTQCMVHCLRGLALARVALPWEEAYLSQVRWRRRLAMDWRPRSRLLRACLGYSPEPVHVAFERRVAMLDHDSLFLMRPLPLEPAAQEGGPCPGLMTRFLPSADSDPGEGSEGFCSDTFAPCPPKPELCSRDEVLYILEMLCTALLVSKPLDLEGVKYLMWVCRHLKGTQKKRGRCRRLQGILADAKTALSQAEAEERMSLRVAPLLGLSEHLAGAEAGKKA</sequence>
<organism evidence="1 2">
    <name type="scientific">Auxenochlorella protothecoides</name>
    <name type="common">Green microalga</name>
    <name type="synonym">Chlorella protothecoides</name>
    <dbReference type="NCBI Taxonomy" id="3075"/>
    <lineage>
        <taxon>Eukaryota</taxon>
        <taxon>Viridiplantae</taxon>
        <taxon>Chlorophyta</taxon>
        <taxon>core chlorophytes</taxon>
        <taxon>Trebouxiophyceae</taxon>
        <taxon>Chlorellales</taxon>
        <taxon>Chlorellaceae</taxon>
        <taxon>Auxenochlorella</taxon>
    </lineage>
</organism>
<evidence type="ECO:0000313" key="2">
    <source>
        <dbReference type="Proteomes" id="UP000028924"/>
    </source>
</evidence>
<evidence type="ECO:0000313" key="1">
    <source>
        <dbReference type="EMBL" id="KFM23277.1"/>
    </source>
</evidence>
<name>A0A087SC23_AUXPR</name>
<dbReference type="AlphaFoldDB" id="A0A087SC23"/>
<dbReference type="KEGG" id="apro:F751_3468"/>
<dbReference type="Proteomes" id="UP000028924">
    <property type="component" value="Unassembled WGS sequence"/>
</dbReference>
<accession>A0A087SC23</accession>
<keyword evidence="2" id="KW-1185">Reference proteome</keyword>
<gene>
    <name evidence="1" type="ORF">F751_3468</name>
</gene>
<dbReference type="EMBL" id="KL662089">
    <property type="protein sequence ID" value="KFM23277.1"/>
    <property type="molecule type" value="Genomic_DNA"/>
</dbReference>
<protein>
    <submittedName>
        <fullName evidence="1">Uncharacterized protein</fullName>
    </submittedName>
</protein>